<feature type="compositionally biased region" description="Basic and acidic residues" evidence="1">
    <location>
        <begin position="126"/>
        <end position="135"/>
    </location>
</feature>
<dbReference type="InterPro" id="IPR007922">
    <property type="entry name" value="DciA-like"/>
</dbReference>
<sequence length="180" mass="19609">MTRNPYPSQPRKPAPRGRGFGAVAGMIQGQVRKAGEKRGFAVMRLLTHWSEIVGPDLATIAKPVKVGYSRDSFGATLTILTKGAHAPMVQAQLPKIRERVNSVYGYSAISNVRITQTAPVGFEEGRLSFDAEPRPPKPAVSPELRNKTAELARDVESDSLRHALEQLGQNVLGRKADPKT</sequence>
<reference evidence="2 3" key="1">
    <citation type="submission" date="2019-12" db="EMBL/GenBank/DDBJ databases">
        <title>Litoreibacter badius sp. nov., a novel bacteriochlorophyll a-containing bacterium in the genus Litoreibacter.</title>
        <authorList>
            <person name="Kanamuro M."/>
            <person name="Takabe Y."/>
            <person name="Mori K."/>
            <person name="Takaichi S."/>
            <person name="Hanada S."/>
        </authorList>
    </citation>
    <scope>NUCLEOTIDE SEQUENCE [LARGE SCALE GENOMIC DNA]</scope>
    <source>
        <strain evidence="2 3">K6</strain>
    </source>
</reference>
<feature type="region of interest" description="Disordered" evidence="1">
    <location>
        <begin position="1"/>
        <end position="20"/>
    </location>
</feature>
<gene>
    <name evidence="2" type="ORF">KIN_33200</name>
</gene>
<accession>A0A6N6JJ00</accession>
<evidence type="ECO:0000256" key="1">
    <source>
        <dbReference type="SAM" id="MobiDB-lite"/>
    </source>
</evidence>
<name>A0A6N6JJ00_9RHOB</name>
<dbReference type="RefSeq" id="WP_159809115.1">
    <property type="nucleotide sequence ID" value="NZ_BLJE01000004.1"/>
</dbReference>
<protein>
    <recommendedName>
        <fullName evidence="4">DUF721 domain-containing protein</fullName>
    </recommendedName>
</protein>
<dbReference type="PIRSF" id="PIRSF032064">
    <property type="entry name" value="UCP032064"/>
    <property type="match status" value="1"/>
</dbReference>
<organism evidence="2 3">
    <name type="scientific">Litoreibacter roseus</name>
    <dbReference type="NCBI Taxonomy" id="2601869"/>
    <lineage>
        <taxon>Bacteria</taxon>
        <taxon>Pseudomonadati</taxon>
        <taxon>Pseudomonadota</taxon>
        <taxon>Alphaproteobacteria</taxon>
        <taxon>Rhodobacterales</taxon>
        <taxon>Roseobacteraceae</taxon>
        <taxon>Litoreibacter</taxon>
    </lineage>
</organism>
<evidence type="ECO:0000313" key="2">
    <source>
        <dbReference type="EMBL" id="GFE66246.1"/>
    </source>
</evidence>
<feature type="region of interest" description="Disordered" evidence="1">
    <location>
        <begin position="126"/>
        <end position="146"/>
    </location>
</feature>
<proteinExistence type="predicted"/>
<dbReference type="AlphaFoldDB" id="A0A6N6JJ00"/>
<dbReference type="EMBL" id="BLJE01000004">
    <property type="protein sequence ID" value="GFE66246.1"/>
    <property type="molecule type" value="Genomic_DNA"/>
</dbReference>
<dbReference type="InterPro" id="IPR010593">
    <property type="entry name" value="DUF1159"/>
</dbReference>
<comment type="caution">
    <text evidence="2">The sequence shown here is derived from an EMBL/GenBank/DDBJ whole genome shotgun (WGS) entry which is preliminary data.</text>
</comment>
<dbReference type="Pfam" id="PF05258">
    <property type="entry name" value="DciA"/>
    <property type="match status" value="1"/>
</dbReference>
<dbReference type="OrthoDB" id="7160947at2"/>
<dbReference type="Proteomes" id="UP000436822">
    <property type="component" value="Unassembled WGS sequence"/>
</dbReference>
<evidence type="ECO:0008006" key="4">
    <source>
        <dbReference type="Google" id="ProtNLM"/>
    </source>
</evidence>
<keyword evidence="3" id="KW-1185">Reference proteome</keyword>
<evidence type="ECO:0000313" key="3">
    <source>
        <dbReference type="Proteomes" id="UP000436822"/>
    </source>
</evidence>